<comment type="caution">
    <text evidence="2">The sequence shown here is derived from an EMBL/GenBank/DDBJ whole genome shotgun (WGS) entry which is preliminary data.</text>
</comment>
<dbReference type="PANTHER" id="PTHR47725">
    <property type="entry name" value="OS03G0364000 PROTEIN"/>
    <property type="match status" value="1"/>
</dbReference>
<organism evidence="2 3">
    <name type="scientific">Carnegiea gigantea</name>
    <dbReference type="NCBI Taxonomy" id="171969"/>
    <lineage>
        <taxon>Eukaryota</taxon>
        <taxon>Viridiplantae</taxon>
        <taxon>Streptophyta</taxon>
        <taxon>Embryophyta</taxon>
        <taxon>Tracheophyta</taxon>
        <taxon>Spermatophyta</taxon>
        <taxon>Magnoliopsida</taxon>
        <taxon>eudicotyledons</taxon>
        <taxon>Gunneridae</taxon>
        <taxon>Pentapetalae</taxon>
        <taxon>Caryophyllales</taxon>
        <taxon>Cactineae</taxon>
        <taxon>Cactaceae</taxon>
        <taxon>Cactoideae</taxon>
        <taxon>Echinocereeae</taxon>
        <taxon>Carnegiea</taxon>
    </lineage>
</organism>
<dbReference type="SUPFAM" id="SSF54236">
    <property type="entry name" value="Ubiquitin-like"/>
    <property type="match status" value="1"/>
</dbReference>
<gene>
    <name evidence="2" type="ORF">Cgig2_033843</name>
</gene>
<dbReference type="Pfam" id="PF00240">
    <property type="entry name" value="ubiquitin"/>
    <property type="match status" value="1"/>
</dbReference>
<dbReference type="PROSITE" id="PS50053">
    <property type="entry name" value="UBIQUITIN_2"/>
    <property type="match status" value="1"/>
</dbReference>
<dbReference type="Gene3D" id="3.10.20.90">
    <property type="entry name" value="Phosphatidylinositol 3-kinase Catalytic Subunit, Chain A, domain 1"/>
    <property type="match status" value="1"/>
</dbReference>
<keyword evidence="3" id="KW-1185">Reference proteome</keyword>
<dbReference type="PANTHER" id="PTHR47725:SF2">
    <property type="entry name" value="UBIQUITIN-LIKE DOMAIN-CONTAINING PROTEIN"/>
    <property type="match status" value="1"/>
</dbReference>
<dbReference type="EMBL" id="JAKOGI010001205">
    <property type="protein sequence ID" value="KAJ8426985.1"/>
    <property type="molecule type" value="Genomic_DNA"/>
</dbReference>
<dbReference type="CDD" id="cd17039">
    <property type="entry name" value="Ubl_ubiquitin_like"/>
    <property type="match status" value="1"/>
</dbReference>
<evidence type="ECO:0000313" key="3">
    <source>
        <dbReference type="Proteomes" id="UP001153076"/>
    </source>
</evidence>
<dbReference type="InterPro" id="IPR000626">
    <property type="entry name" value="Ubiquitin-like_dom"/>
</dbReference>
<sequence>MKSLVHAMYIRVKRLKTTYFIQCDPTETILEIKQKLHNLIDQPVNDQRLIVVETGEVLDDSKTLADQKVENDAVVALTLRKDDNEFEEINIVKPDDFYQSRDADEASRSSSRVTIYCTREGLVRNSDFTAIADSGRGSGYVLQRMNPLDEQHKQQDLLPASQLFQYQAIVTTSPAASIPARDNIINHKYDSSHHKNTSLN</sequence>
<dbReference type="AlphaFoldDB" id="A0A9Q1GUR0"/>
<feature type="domain" description="Ubiquitin-like" evidence="1">
    <location>
        <begin position="8"/>
        <end position="84"/>
    </location>
</feature>
<proteinExistence type="predicted"/>
<dbReference type="Proteomes" id="UP001153076">
    <property type="component" value="Unassembled WGS sequence"/>
</dbReference>
<dbReference type="OrthoDB" id="428577at2759"/>
<name>A0A9Q1GUR0_9CARY</name>
<evidence type="ECO:0000259" key="1">
    <source>
        <dbReference type="PROSITE" id="PS50053"/>
    </source>
</evidence>
<evidence type="ECO:0000313" key="2">
    <source>
        <dbReference type="EMBL" id="KAJ8426985.1"/>
    </source>
</evidence>
<dbReference type="InterPro" id="IPR029071">
    <property type="entry name" value="Ubiquitin-like_domsf"/>
</dbReference>
<accession>A0A9Q1GUR0</accession>
<dbReference type="SMART" id="SM00213">
    <property type="entry name" value="UBQ"/>
    <property type="match status" value="1"/>
</dbReference>
<protein>
    <recommendedName>
        <fullName evidence="1">Ubiquitin-like domain-containing protein</fullName>
    </recommendedName>
</protein>
<reference evidence="2" key="1">
    <citation type="submission" date="2022-04" db="EMBL/GenBank/DDBJ databases">
        <title>Carnegiea gigantea Genome sequencing and assembly v2.</title>
        <authorList>
            <person name="Copetti D."/>
            <person name="Sanderson M.J."/>
            <person name="Burquez A."/>
            <person name="Wojciechowski M.F."/>
        </authorList>
    </citation>
    <scope>NUCLEOTIDE SEQUENCE</scope>
    <source>
        <strain evidence="2">SGP5-SGP5p</strain>
        <tissue evidence="2">Aerial part</tissue>
    </source>
</reference>